<dbReference type="RefSeq" id="WP_090075311.1">
    <property type="nucleotide sequence ID" value="NZ_FOVR01000017.1"/>
</dbReference>
<dbReference type="OrthoDB" id="4964541at2"/>
<keyword evidence="2 9" id="KW-0813">Transport</keyword>
<comment type="function">
    <text evidence="9">Part of the tripartite ATP-independent periplasmic (TRAP) transport system.</text>
</comment>
<keyword evidence="3" id="KW-1003">Cell membrane</keyword>
<keyword evidence="7 9" id="KW-0472">Membrane</keyword>
<dbReference type="InterPro" id="IPR007387">
    <property type="entry name" value="TRAP_DctQ"/>
</dbReference>
<keyword evidence="5 9" id="KW-0812">Transmembrane</keyword>
<comment type="subunit">
    <text evidence="9">The complex comprises the extracytoplasmic solute receptor protein and the two transmembrane proteins.</text>
</comment>
<comment type="similarity">
    <text evidence="8 9">Belongs to the TRAP transporter small permease family.</text>
</comment>
<accession>A0A1I5LK46</accession>
<feature type="domain" description="Tripartite ATP-independent periplasmic transporters DctQ component" evidence="10">
    <location>
        <begin position="19"/>
        <end position="143"/>
    </location>
</feature>
<gene>
    <name evidence="11" type="ORF">SAMN04488056_11728</name>
</gene>
<dbReference type="GO" id="GO:0015740">
    <property type="term" value="P:C4-dicarboxylate transport"/>
    <property type="evidence" value="ECO:0007669"/>
    <property type="project" value="TreeGrafter"/>
</dbReference>
<evidence type="ECO:0000256" key="9">
    <source>
        <dbReference type="RuleBase" id="RU369079"/>
    </source>
</evidence>
<feature type="transmembrane region" description="Helical" evidence="9">
    <location>
        <begin position="81"/>
        <end position="102"/>
    </location>
</feature>
<keyword evidence="6 9" id="KW-1133">Transmembrane helix</keyword>
<dbReference type="PANTHER" id="PTHR35011">
    <property type="entry name" value="2,3-DIKETO-L-GULONATE TRAP TRANSPORTER SMALL PERMEASE PROTEIN YIAM"/>
    <property type="match status" value="1"/>
</dbReference>
<name>A0A1I5LK46_9HYPH</name>
<organism evidence="11 12">
    <name type="scientific">Cohaesibacter marisflavi</name>
    <dbReference type="NCBI Taxonomy" id="655353"/>
    <lineage>
        <taxon>Bacteria</taxon>
        <taxon>Pseudomonadati</taxon>
        <taxon>Pseudomonadota</taxon>
        <taxon>Alphaproteobacteria</taxon>
        <taxon>Hyphomicrobiales</taxon>
        <taxon>Cohaesibacteraceae</taxon>
    </lineage>
</organism>
<evidence type="ECO:0000256" key="8">
    <source>
        <dbReference type="ARBA" id="ARBA00038436"/>
    </source>
</evidence>
<keyword evidence="12" id="KW-1185">Reference proteome</keyword>
<evidence type="ECO:0000256" key="4">
    <source>
        <dbReference type="ARBA" id="ARBA00022519"/>
    </source>
</evidence>
<evidence type="ECO:0000256" key="6">
    <source>
        <dbReference type="ARBA" id="ARBA00022989"/>
    </source>
</evidence>
<evidence type="ECO:0000256" key="2">
    <source>
        <dbReference type="ARBA" id="ARBA00022448"/>
    </source>
</evidence>
<feature type="transmembrane region" description="Helical" evidence="9">
    <location>
        <begin position="7"/>
        <end position="30"/>
    </location>
</feature>
<dbReference type="PANTHER" id="PTHR35011:SF2">
    <property type="entry name" value="2,3-DIKETO-L-GULONATE TRAP TRANSPORTER SMALL PERMEASE PROTEIN YIAM"/>
    <property type="match status" value="1"/>
</dbReference>
<dbReference type="STRING" id="655353.SAMN04488056_11728"/>
<dbReference type="Proteomes" id="UP000199236">
    <property type="component" value="Unassembled WGS sequence"/>
</dbReference>
<evidence type="ECO:0000256" key="3">
    <source>
        <dbReference type="ARBA" id="ARBA00022475"/>
    </source>
</evidence>
<dbReference type="InterPro" id="IPR055348">
    <property type="entry name" value="DctQ"/>
</dbReference>
<sequence>MDLFLPLRWLTASMLSMVVVVTLLQIVMRYLFNAPLIWSEEFVRFVTVWMTFIGAVVVCYDGRHLNVDVFLQKAPAPIKRALHWFNAILSFGFLAILGWTSITLVKIDMMNELSALPLTLGHLRLAVTVGSFLMIAAILLRVFYKRAPEYYASKSSPSQSPSQDME</sequence>
<evidence type="ECO:0000256" key="5">
    <source>
        <dbReference type="ARBA" id="ARBA00022692"/>
    </source>
</evidence>
<evidence type="ECO:0000259" key="10">
    <source>
        <dbReference type="Pfam" id="PF04290"/>
    </source>
</evidence>
<evidence type="ECO:0000256" key="1">
    <source>
        <dbReference type="ARBA" id="ARBA00004429"/>
    </source>
</evidence>
<dbReference type="EMBL" id="FOVR01000017">
    <property type="protein sequence ID" value="SFO97660.1"/>
    <property type="molecule type" value="Genomic_DNA"/>
</dbReference>
<protein>
    <recommendedName>
        <fullName evidence="9">TRAP transporter small permease protein</fullName>
    </recommendedName>
</protein>
<feature type="transmembrane region" description="Helical" evidence="9">
    <location>
        <begin position="122"/>
        <end position="144"/>
    </location>
</feature>
<evidence type="ECO:0000313" key="12">
    <source>
        <dbReference type="Proteomes" id="UP000199236"/>
    </source>
</evidence>
<proteinExistence type="inferred from homology"/>
<dbReference type="GO" id="GO:0005886">
    <property type="term" value="C:plasma membrane"/>
    <property type="evidence" value="ECO:0007669"/>
    <property type="project" value="UniProtKB-SubCell"/>
</dbReference>
<dbReference type="Pfam" id="PF04290">
    <property type="entry name" value="DctQ"/>
    <property type="match status" value="1"/>
</dbReference>
<evidence type="ECO:0000313" key="11">
    <source>
        <dbReference type="EMBL" id="SFO97660.1"/>
    </source>
</evidence>
<reference evidence="11 12" key="1">
    <citation type="submission" date="2016-10" db="EMBL/GenBank/DDBJ databases">
        <authorList>
            <person name="de Groot N.N."/>
        </authorList>
    </citation>
    <scope>NUCLEOTIDE SEQUENCE [LARGE SCALE GENOMIC DNA]</scope>
    <source>
        <strain evidence="11 12">CGMCC 1.9157</strain>
    </source>
</reference>
<evidence type="ECO:0000256" key="7">
    <source>
        <dbReference type="ARBA" id="ARBA00023136"/>
    </source>
</evidence>
<feature type="transmembrane region" description="Helical" evidence="9">
    <location>
        <begin position="42"/>
        <end position="60"/>
    </location>
</feature>
<comment type="subcellular location">
    <subcellularLocation>
        <location evidence="1 9">Cell inner membrane</location>
        <topology evidence="1 9">Multi-pass membrane protein</topology>
    </subcellularLocation>
</comment>
<dbReference type="AlphaFoldDB" id="A0A1I5LK46"/>
<keyword evidence="4 9" id="KW-0997">Cell inner membrane</keyword>
<dbReference type="GO" id="GO:0022857">
    <property type="term" value="F:transmembrane transporter activity"/>
    <property type="evidence" value="ECO:0007669"/>
    <property type="project" value="UniProtKB-UniRule"/>
</dbReference>